<feature type="compositionally biased region" description="Basic and acidic residues" evidence="1">
    <location>
        <begin position="260"/>
        <end position="273"/>
    </location>
</feature>
<name>A0AAW0CA42_9AGAR</name>
<keyword evidence="2" id="KW-1133">Transmembrane helix</keyword>
<dbReference type="EMBL" id="JAYKXP010000056">
    <property type="protein sequence ID" value="KAK7034614.1"/>
    <property type="molecule type" value="Genomic_DNA"/>
</dbReference>
<evidence type="ECO:0000313" key="4">
    <source>
        <dbReference type="Proteomes" id="UP001383192"/>
    </source>
</evidence>
<feature type="transmembrane region" description="Helical" evidence="2">
    <location>
        <begin position="146"/>
        <end position="169"/>
    </location>
</feature>
<dbReference type="AlphaFoldDB" id="A0AAW0CA42"/>
<protein>
    <submittedName>
        <fullName evidence="3">Uncharacterized protein</fullName>
    </submittedName>
</protein>
<dbReference type="CDD" id="cd12087">
    <property type="entry name" value="TM_EGFR-like"/>
    <property type="match status" value="1"/>
</dbReference>
<feature type="compositionally biased region" description="Low complexity" evidence="1">
    <location>
        <begin position="216"/>
        <end position="238"/>
    </location>
</feature>
<evidence type="ECO:0000256" key="1">
    <source>
        <dbReference type="SAM" id="MobiDB-lite"/>
    </source>
</evidence>
<keyword evidence="4" id="KW-1185">Reference proteome</keyword>
<organism evidence="3 4">
    <name type="scientific">Paramarasmius palmivorus</name>
    <dbReference type="NCBI Taxonomy" id="297713"/>
    <lineage>
        <taxon>Eukaryota</taxon>
        <taxon>Fungi</taxon>
        <taxon>Dikarya</taxon>
        <taxon>Basidiomycota</taxon>
        <taxon>Agaricomycotina</taxon>
        <taxon>Agaricomycetes</taxon>
        <taxon>Agaricomycetidae</taxon>
        <taxon>Agaricales</taxon>
        <taxon>Marasmiineae</taxon>
        <taxon>Marasmiaceae</taxon>
        <taxon>Paramarasmius</taxon>
    </lineage>
</organism>
<reference evidence="3 4" key="1">
    <citation type="submission" date="2024-01" db="EMBL/GenBank/DDBJ databases">
        <title>A draft genome for a cacao thread blight-causing isolate of Paramarasmius palmivorus.</title>
        <authorList>
            <person name="Baruah I.K."/>
            <person name="Bukari Y."/>
            <person name="Amoako-Attah I."/>
            <person name="Meinhardt L.W."/>
            <person name="Bailey B.A."/>
            <person name="Cohen S.P."/>
        </authorList>
    </citation>
    <scope>NUCLEOTIDE SEQUENCE [LARGE SCALE GENOMIC DNA]</scope>
    <source>
        <strain evidence="3 4">GH-12</strain>
    </source>
</reference>
<accession>A0AAW0CA42</accession>
<dbReference type="Proteomes" id="UP001383192">
    <property type="component" value="Unassembled WGS sequence"/>
</dbReference>
<proteinExistence type="predicted"/>
<feature type="region of interest" description="Disordered" evidence="1">
    <location>
        <begin position="209"/>
        <end position="273"/>
    </location>
</feature>
<sequence>MPRIDDPDPLIRYKGNWQHFKSSNVHYQGTNTKTDCNNTNSESNASFRFTGTYVGTYSEVLYKEGDDVYNRHKAVFKIDGSDTSYTITQKQPSYAPARTGYNVQSQGLEDKEHELVIQCSNGTNTIWVDYIDYTPSGENAGLSKGAIAGTVVGSIGFVAFLAGFIVWIWKRRVKKRSGVPTMTPILPLEHEVPNVQDVSLGVTSFAPASHVRQPKQAPSQTTTMTMTATATSTMRSRSPSPPPYPGSAEAPRILSADGIHTVDSEGAHTRQKE</sequence>
<evidence type="ECO:0000313" key="3">
    <source>
        <dbReference type="EMBL" id="KAK7034614.1"/>
    </source>
</evidence>
<comment type="caution">
    <text evidence="3">The sequence shown here is derived from an EMBL/GenBank/DDBJ whole genome shotgun (WGS) entry which is preliminary data.</text>
</comment>
<dbReference type="Gene3D" id="2.60.120.260">
    <property type="entry name" value="Galactose-binding domain-like"/>
    <property type="match status" value="1"/>
</dbReference>
<evidence type="ECO:0000256" key="2">
    <source>
        <dbReference type="SAM" id="Phobius"/>
    </source>
</evidence>
<gene>
    <name evidence="3" type="ORF">VNI00_012255</name>
</gene>
<keyword evidence="2" id="KW-0812">Transmembrane</keyword>
<keyword evidence="2" id="KW-0472">Membrane</keyword>